<dbReference type="GO" id="GO:0008270">
    <property type="term" value="F:zinc ion binding"/>
    <property type="evidence" value="ECO:0007669"/>
    <property type="project" value="UniProtKB-KW"/>
</dbReference>
<dbReference type="GO" id="GO:0000981">
    <property type="term" value="F:DNA-binding transcription factor activity, RNA polymerase II-specific"/>
    <property type="evidence" value="ECO:0007669"/>
    <property type="project" value="TreeGrafter"/>
</dbReference>
<dbReference type="FunFam" id="3.30.160.60:FF:001498">
    <property type="entry name" value="Zinc finger protein 404"/>
    <property type="match status" value="1"/>
</dbReference>
<evidence type="ECO:0000256" key="5">
    <source>
        <dbReference type="ARBA" id="ARBA00022737"/>
    </source>
</evidence>
<dbReference type="PANTHER" id="PTHR24384">
    <property type="entry name" value="FINGER PUTATIVE TRANSCRIPTION FACTOR FAMILY-RELATED"/>
    <property type="match status" value="1"/>
</dbReference>
<feature type="domain" description="C2H2-type" evidence="13">
    <location>
        <begin position="306"/>
        <end position="333"/>
    </location>
</feature>
<feature type="non-terminal residue" evidence="15">
    <location>
        <position position="1"/>
    </location>
</feature>
<accession>G5ASR6</accession>
<feature type="domain" description="C2H2-type" evidence="13">
    <location>
        <begin position="534"/>
        <end position="561"/>
    </location>
</feature>
<feature type="domain" description="KRAB" evidence="14">
    <location>
        <begin position="2"/>
        <end position="73"/>
    </location>
</feature>
<feature type="domain" description="C2H2-type" evidence="13">
    <location>
        <begin position="422"/>
        <end position="449"/>
    </location>
</feature>
<evidence type="ECO:0000256" key="6">
    <source>
        <dbReference type="ARBA" id="ARBA00022771"/>
    </source>
</evidence>
<dbReference type="FunFam" id="3.30.160.60:FF:002090">
    <property type="entry name" value="Zinc finger protein 473"/>
    <property type="match status" value="2"/>
</dbReference>
<dbReference type="Proteomes" id="UP000006813">
    <property type="component" value="Unassembled WGS sequence"/>
</dbReference>
<dbReference type="InterPro" id="IPR036236">
    <property type="entry name" value="Znf_C2H2_sf"/>
</dbReference>
<organism evidence="15 16">
    <name type="scientific">Heterocephalus glaber</name>
    <name type="common">Naked mole rat</name>
    <dbReference type="NCBI Taxonomy" id="10181"/>
    <lineage>
        <taxon>Eukaryota</taxon>
        <taxon>Metazoa</taxon>
        <taxon>Chordata</taxon>
        <taxon>Craniata</taxon>
        <taxon>Vertebrata</taxon>
        <taxon>Euteleostomi</taxon>
        <taxon>Mammalia</taxon>
        <taxon>Eutheria</taxon>
        <taxon>Euarchontoglires</taxon>
        <taxon>Glires</taxon>
        <taxon>Rodentia</taxon>
        <taxon>Hystricomorpha</taxon>
        <taxon>Bathyergidae</taxon>
        <taxon>Heterocephalus</taxon>
    </lineage>
</organism>
<evidence type="ECO:0000256" key="7">
    <source>
        <dbReference type="ARBA" id="ARBA00022833"/>
    </source>
</evidence>
<feature type="domain" description="C2H2-type" evidence="13">
    <location>
        <begin position="334"/>
        <end position="361"/>
    </location>
</feature>
<dbReference type="SMART" id="SM00349">
    <property type="entry name" value="KRAB"/>
    <property type="match status" value="1"/>
</dbReference>
<feature type="domain" description="C2H2-type" evidence="13">
    <location>
        <begin position="478"/>
        <end position="505"/>
    </location>
</feature>
<evidence type="ECO:0000256" key="4">
    <source>
        <dbReference type="ARBA" id="ARBA00022723"/>
    </source>
</evidence>
<dbReference type="PANTHER" id="PTHR24384:SF218">
    <property type="entry name" value="ZINC FINGER PROTEIN 502"/>
    <property type="match status" value="1"/>
</dbReference>
<dbReference type="InterPro" id="IPR050752">
    <property type="entry name" value="C2H2-ZF_domain"/>
</dbReference>
<comment type="subcellular location">
    <subcellularLocation>
        <location evidence="2">Nucleus</location>
    </subcellularLocation>
</comment>
<evidence type="ECO:0000256" key="9">
    <source>
        <dbReference type="ARBA" id="ARBA00023125"/>
    </source>
</evidence>
<dbReference type="InterPro" id="IPR013087">
    <property type="entry name" value="Znf_C2H2_type"/>
</dbReference>
<proteinExistence type="inferred from homology"/>
<feature type="domain" description="C2H2-type" evidence="13">
    <location>
        <begin position="450"/>
        <end position="477"/>
    </location>
</feature>
<dbReference type="FunFam" id="3.30.160.60:FF:002343">
    <property type="entry name" value="Zinc finger protein 33A"/>
    <property type="match status" value="1"/>
</dbReference>
<dbReference type="Gene3D" id="6.10.140.140">
    <property type="match status" value="1"/>
</dbReference>
<dbReference type="GO" id="GO:0022603">
    <property type="term" value="P:regulation of anatomical structure morphogenesis"/>
    <property type="evidence" value="ECO:0007669"/>
    <property type="project" value="UniProtKB-ARBA"/>
</dbReference>
<sequence length="608" mass="69484">SVSFEDVVVSFTREEWQVLDDAQRTLYRDVMLETYCSLLLLGHCITKPEVIFKLEQGAEPWMGEEPLNQSPSDVQKVGNVIEPSYKSQGWHLWQVVLTTNNTSAEERVELGFELKVLESNFDFSSSQSLDLVTTNGDSSAMVDLPSESGEMDAGEKPNQCHLTGKTLRCPEHFSQHPKMPTGQQDFQYSGQWKAFTREAKLLKECITHKRVPMGQACWEHNESGKACEKSALIATVGRKTLHENCDLTTHQTHTGEKSCECEKTFLIQQKKHSEKEPYSSDRCENSSSYKSGIPMQQNFPIGEKPYKCDECGEAFSTKSDLMRHEGIHAWGKLYECKECGKTFCRKSSLTIHQKIHSADKPYQCTKCTIAFRKKSQLRRHWGRIHTEEKPKGCNECNECGKLFHRKSHLIKHQRTHTGEKPYECVHCGKSFGQKIHLTKHQRTHTGEKPYKCSQCGKSFGQKIHLTKHESIHTMEKPYKCNQCGKFFGQKTYLTKHQMIHTGEKPYGCDQCGKSFGQKTYLTNHQMTHTMEKPYKCNDCGKSFAYKSYLAKHQMTHTGEKPYGCSQCGKAFRQTSHLSKHERTQHGRKASVNAETCLNHTSANISKFT</sequence>
<protein>
    <submittedName>
        <fullName evidence="15">Zinc finger protein 717</fullName>
    </submittedName>
</protein>
<dbReference type="GO" id="GO:0005634">
    <property type="term" value="C:nucleus"/>
    <property type="evidence" value="ECO:0007669"/>
    <property type="project" value="UniProtKB-SubCell"/>
</dbReference>
<keyword evidence="8" id="KW-0805">Transcription regulation</keyword>
<dbReference type="FunFam" id="3.30.160.60:FF:000065">
    <property type="entry name" value="B-cell CLL/lymphoma 6, member B"/>
    <property type="match status" value="1"/>
</dbReference>
<dbReference type="GO" id="GO:0000978">
    <property type="term" value="F:RNA polymerase II cis-regulatory region sequence-specific DNA binding"/>
    <property type="evidence" value="ECO:0007669"/>
    <property type="project" value="TreeGrafter"/>
</dbReference>
<keyword evidence="4" id="KW-0479">Metal-binding</keyword>
<dbReference type="FunFam" id="3.30.160.60:FF:000608">
    <property type="entry name" value="zinc finger protein 286A isoform X1"/>
    <property type="match status" value="1"/>
</dbReference>
<dbReference type="InterPro" id="IPR036051">
    <property type="entry name" value="KRAB_dom_sf"/>
</dbReference>
<dbReference type="Pfam" id="PF00096">
    <property type="entry name" value="zf-C2H2"/>
    <property type="match status" value="10"/>
</dbReference>
<dbReference type="InterPro" id="IPR001909">
    <property type="entry name" value="KRAB"/>
</dbReference>
<evidence type="ECO:0000256" key="3">
    <source>
        <dbReference type="ARBA" id="ARBA00006991"/>
    </source>
</evidence>
<feature type="domain" description="C2H2-type" evidence="13">
    <location>
        <begin position="394"/>
        <end position="421"/>
    </location>
</feature>
<keyword evidence="10" id="KW-0804">Transcription</keyword>
<dbReference type="FunFam" id="3.30.160.60:FF:000292">
    <property type="entry name" value="zinc finger protein 619"/>
    <property type="match status" value="1"/>
</dbReference>
<dbReference type="AlphaFoldDB" id="G5ASR6"/>
<dbReference type="SUPFAM" id="SSF57667">
    <property type="entry name" value="beta-beta-alpha zinc fingers"/>
    <property type="match status" value="7"/>
</dbReference>
<evidence type="ECO:0000259" key="13">
    <source>
        <dbReference type="PROSITE" id="PS50157"/>
    </source>
</evidence>
<dbReference type="PROSITE" id="PS00028">
    <property type="entry name" value="ZINC_FINGER_C2H2_1"/>
    <property type="match status" value="10"/>
</dbReference>
<dbReference type="PROSITE" id="PS50157">
    <property type="entry name" value="ZINC_FINGER_C2H2_2"/>
    <property type="match status" value="10"/>
</dbReference>
<keyword evidence="7" id="KW-0862">Zinc</keyword>
<evidence type="ECO:0000313" key="15">
    <source>
        <dbReference type="EMBL" id="EHB00077.1"/>
    </source>
</evidence>
<dbReference type="FunFam" id="3.30.160.60:FF:000690">
    <property type="entry name" value="Zinc finger protein 354C"/>
    <property type="match status" value="1"/>
</dbReference>
<dbReference type="Pfam" id="PF01352">
    <property type="entry name" value="KRAB"/>
    <property type="match status" value="1"/>
</dbReference>
<comment type="similarity">
    <text evidence="3">Belongs to the krueppel C2H2-type zinc-finger protein family.</text>
</comment>
<evidence type="ECO:0000256" key="10">
    <source>
        <dbReference type="ARBA" id="ARBA00023163"/>
    </source>
</evidence>
<evidence type="ECO:0000256" key="8">
    <source>
        <dbReference type="ARBA" id="ARBA00023015"/>
    </source>
</evidence>
<dbReference type="SMART" id="SM00355">
    <property type="entry name" value="ZnF_C2H2"/>
    <property type="match status" value="10"/>
</dbReference>
<dbReference type="CDD" id="cd07765">
    <property type="entry name" value="KRAB_A-box"/>
    <property type="match status" value="1"/>
</dbReference>
<dbReference type="EMBL" id="JH166810">
    <property type="protein sequence ID" value="EHB00077.1"/>
    <property type="molecule type" value="Genomic_DNA"/>
</dbReference>
<dbReference type="FunFam" id="3.30.160.60:FF:000060">
    <property type="entry name" value="zinc finger protein 436"/>
    <property type="match status" value="1"/>
</dbReference>
<keyword evidence="6 12" id="KW-0863">Zinc-finger</keyword>
<dbReference type="SUPFAM" id="SSF109640">
    <property type="entry name" value="KRAB domain (Kruppel-associated box)"/>
    <property type="match status" value="1"/>
</dbReference>
<feature type="domain" description="C2H2-type" evidence="13">
    <location>
        <begin position="506"/>
        <end position="533"/>
    </location>
</feature>
<evidence type="ECO:0000256" key="12">
    <source>
        <dbReference type="PROSITE-ProRule" id="PRU00042"/>
    </source>
</evidence>
<dbReference type="Gene3D" id="3.30.160.60">
    <property type="entry name" value="Classic Zinc Finger"/>
    <property type="match status" value="10"/>
</dbReference>
<dbReference type="PROSITE" id="PS50805">
    <property type="entry name" value="KRAB"/>
    <property type="match status" value="1"/>
</dbReference>
<feature type="domain" description="C2H2-type" evidence="13">
    <location>
        <begin position="362"/>
        <end position="390"/>
    </location>
</feature>
<dbReference type="InParanoid" id="G5ASR6"/>
<keyword evidence="11" id="KW-0539">Nucleus</keyword>
<comment type="function">
    <text evidence="1">May be involved in transcriptional regulation.</text>
</comment>
<evidence type="ECO:0000259" key="14">
    <source>
        <dbReference type="PROSITE" id="PS50805"/>
    </source>
</evidence>
<gene>
    <name evidence="15" type="ORF">GW7_14807</name>
</gene>
<reference evidence="15 16" key="1">
    <citation type="journal article" date="2011" name="Nature">
        <title>Genome sequencing reveals insights into physiology and longevity of the naked mole rat.</title>
        <authorList>
            <person name="Kim E.B."/>
            <person name="Fang X."/>
            <person name="Fushan A.A."/>
            <person name="Huang Z."/>
            <person name="Lobanov A.V."/>
            <person name="Han L."/>
            <person name="Marino S.M."/>
            <person name="Sun X."/>
            <person name="Turanov A.A."/>
            <person name="Yang P."/>
            <person name="Yim S.H."/>
            <person name="Zhao X."/>
            <person name="Kasaikina M.V."/>
            <person name="Stoletzki N."/>
            <person name="Peng C."/>
            <person name="Polak P."/>
            <person name="Xiong Z."/>
            <person name="Kiezun A."/>
            <person name="Zhu Y."/>
            <person name="Chen Y."/>
            <person name="Kryukov G.V."/>
            <person name="Zhang Q."/>
            <person name="Peshkin L."/>
            <person name="Yang L."/>
            <person name="Bronson R.T."/>
            <person name="Buffenstein R."/>
            <person name="Wang B."/>
            <person name="Han C."/>
            <person name="Li Q."/>
            <person name="Chen L."/>
            <person name="Zhao W."/>
            <person name="Sunyaev S.R."/>
            <person name="Park T.J."/>
            <person name="Zhang G."/>
            <person name="Wang J."/>
            <person name="Gladyshev V.N."/>
        </authorList>
    </citation>
    <scope>NUCLEOTIDE SEQUENCE [LARGE SCALE GENOMIC DNA]</scope>
</reference>
<keyword evidence="9" id="KW-0238">DNA-binding</keyword>
<evidence type="ECO:0000313" key="16">
    <source>
        <dbReference type="Proteomes" id="UP000006813"/>
    </source>
</evidence>
<evidence type="ECO:0000256" key="11">
    <source>
        <dbReference type="ARBA" id="ARBA00023242"/>
    </source>
</evidence>
<evidence type="ECO:0000256" key="2">
    <source>
        <dbReference type="ARBA" id="ARBA00004123"/>
    </source>
</evidence>
<name>G5ASR6_HETGA</name>
<feature type="domain" description="C2H2-type" evidence="13">
    <location>
        <begin position="562"/>
        <end position="589"/>
    </location>
</feature>
<dbReference type="eggNOG" id="KOG1721">
    <property type="taxonomic scope" value="Eukaryota"/>
</dbReference>
<dbReference type="FunFam" id="3.30.160.60:FF:002005">
    <property type="entry name" value="Zinc finger protein 200"/>
    <property type="match status" value="1"/>
</dbReference>
<evidence type="ECO:0000256" key="1">
    <source>
        <dbReference type="ARBA" id="ARBA00003767"/>
    </source>
</evidence>
<keyword evidence="5" id="KW-0677">Repeat</keyword>